<reference evidence="1" key="1">
    <citation type="submission" date="2020-11" db="EMBL/GenBank/DDBJ databases">
        <authorList>
            <person name="Whiteford S."/>
        </authorList>
    </citation>
    <scope>NUCLEOTIDE SEQUENCE</scope>
</reference>
<evidence type="ECO:0000313" key="2">
    <source>
        <dbReference type="Proteomes" id="UP000653454"/>
    </source>
</evidence>
<evidence type="ECO:0000313" key="1">
    <source>
        <dbReference type="EMBL" id="CAG9102974.1"/>
    </source>
</evidence>
<accession>A0A8S4DPP1</accession>
<proteinExistence type="predicted"/>
<organism evidence="1 2">
    <name type="scientific">Plutella xylostella</name>
    <name type="common">Diamondback moth</name>
    <name type="synonym">Plutella maculipennis</name>
    <dbReference type="NCBI Taxonomy" id="51655"/>
    <lineage>
        <taxon>Eukaryota</taxon>
        <taxon>Metazoa</taxon>
        <taxon>Ecdysozoa</taxon>
        <taxon>Arthropoda</taxon>
        <taxon>Hexapoda</taxon>
        <taxon>Insecta</taxon>
        <taxon>Pterygota</taxon>
        <taxon>Neoptera</taxon>
        <taxon>Endopterygota</taxon>
        <taxon>Lepidoptera</taxon>
        <taxon>Glossata</taxon>
        <taxon>Ditrysia</taxon>
        <taxon>Yponomeutoidea</taxon>
        <taxon>Plutellidae</taxon>
        <taxon>Plutella</taxon>
    </lineage>
</organism>
<name>A0A8S4DPP1_PLUXY</name>
<sequence>MLGRECAAMPEYDNITNHGLAVHYINNLIETVDIRSKSNPFAMFYGRPCPKVYLSDDGREFVQKDAPDPKVPITLAALPRCTAREILCARYAPERQSKPRLLKRRPISLMNCLPEFK</sequence>
<dbReference type="AlphaFoldDB" id="A0A8S4DPP1"/>
<dbReference type="Proteomes" id="UP000653454">
    <property type="component" value="Unassembled WGS sequence"/>
</dbReference>
<dbReference type="EMBL" id="CAJHNJ030000007">
    <property type="protein sequence ID" value="CAG9102974.1"/>
    <property type="molecule type" value="Genomic_DNA"/>
</dbReference>
<keyword evidence="2" id="KW-1185">Reference proteome</keyword>
<gene>
    <name evidence="1" type="ORF">PLXY2_LOCUS2848</name>
</gene>
<comment type="caution">
    <text evidence="1">The sequence shown here is derived from an EMBL/GenBank/DDBJ whole genome shotgun (WGS) entry which is preliminary data.</text>
</comment>
<protein>
    <submittedName>
        <fullName evidence="1">(diamondback moth) hypothetical protein</fullName>
    </submittedName>
</protein>